<evidence type="ECO:0000313" key="2">
    <source>
        <dbReference type="EMBL" id="KAF2705219.1"/>
    </source>
</evidence>
<feature type="region of interest" description="Disordered" evidence="1">
    <location>
        <begin position="48"/>
        <end position="83"/>
    </location>
</feature>
<gene>
    <name evidence="2" type="ORF">K504DRAFT_448799</name>
</gene>
<proteinExistence type="predicted"/>
<name>A0A6G1JX83_9PLEO</name>
<evidence type="ECO:0000256" key="1">
    <source>
        <dbReference type="SAM" id="MobiDB-lite"/>
    </source>
</evidence>
<reference evidence="2" key="1">
    <citation type="journal article" date="2020" name="Stud. Mycol.">
        <title>101 Dothideomycetes genomes: a test case for predicting lifestyles and emergence of pathogens.</title>
        <authorList>
            <person name="Haridas S."/>
            <person name="Albert R."/>
            <person name="Binder M."/>
            <person name="Bloem J."/>
            <person name="Labutti K."/>
            <person name="Salamov A."/>
            <person name="Andreopoulos B."/>
            <person name="Baker S."/>
            <person name="Barry K."/>
            <person name="Bills G."/>
            <person name="Bluhm B."/>
            <person name="Cannon C."/>
            <person name="Castanera R."/>
            <person name="Culley D."/>
            <person name="Daum C."/>
            <person name="Ezra D."/>
            <person name="Gonzalez J."/>
            <person name="Henrissat B."/>
            <person name="Kuo A."/>
            <person name="Liang C."/>
            <person name="Lipzen A."/>
            <person name="Lutzoni F."/>
            <person name="Magnuson J."/>
            <person name="Mondo S."/>
            <person name="Nolan M."/>
            <person name="Ohm R."/>
            <person name="Pangilinan J."/>
            <person name="Park H.-J."/>
            <person name="Ramirez L."/>
            <person name="Alfaro M."/>
            <person name="Sun H."/>
            <person name="Tritt A."/>
            <person name="Yoshinaga Y."/>
            <person name="Zwiers L.-H."/>
            <person name="Turgeon B."/>
            <person name="Goodwin S."/>
            <person name="Spatafora J."/>
            <person name="Crous P."/>
            <person name="Grigoriev I."/>
        </authorList>
    </citation>
    <scope>NUCLEOTIDE SEQUENCE</scope>
    <source>
        <strain evidence="2">CBS 279.74</strain>
    </source>
</reference>
<organism evidence="2 3">
    <name type="scientific">Pleomassaria siparia CBS 279.74</name>
    <dbReference type="NCBI Taxonomy" id="1314801"/>
    <lineage>
        <taxon>Eukaryota</taxon>
        <taxon>Fungi</taxon>
        <taxon>Dikarya</taxon>
        <taxon>Ascomycota</taxon>
        <taxon>Pezizomycotina</taxon>
        <taxon>Dothideomycetes</taxon>
        <taxon>Pleosporomycetidae</taxon>
        <taxon>Pleosporales</taxon>
        <taxon>Pleomassariaceae</taxon>
        <taxon>Pleomassaria</taxon>
    </lineage>
</organism>
<keyword evidence="3" id="KW-1185">Reference proteome</keyword>
<sequence length="219" mass="23996">MWCSSNMPNFFEVNDAPYEINPELLSCNGPPQLDQAVDGCDCRCNSGGVVGEGNEDSNEEDDTSTLVNSEEDSPPSTNGPEAHVSVNFFGALATDDTRRENEVRTRLEIFEMGEDGGGFGMGELYVGQRRAQFVDDGMADSMRNEPDGNENQSVVAPDARSVRNISPGPGIGIWAAEELELNGHQFNEYHFLVRPLRLTPQRRYCHGPVTSNMVCGRCA</sequence>
<dbReference type="OrthoDB" id="3761807at2759"/>
<dbReference type="Proteomes" id="UP000799428">
    <property type="component" value="Unassembled WGS sequence"/>
</dbReference>
<feature type="compositionally biased region" description="Acidic residues" evidence="1">
    <location>
        <begin position="53"/>
        <end position="73"/>
    </location>
</feature>
<protein>
    <submittedName>
        <fullName evidence="2">Uncharacterized protein</fullName>
    </submittedName>
</protein>
<dbReference type="EMBL" id="MU005779">
    <property type="protein sequence ID" value="KAF2705219.1"/>
    <property type="molecule type" value="Genomic_DNA"/>
</dbReference>
<dbReference type="AlphaFoldDB" id="A0A6G1JX83"/>
<evidence type="ECO:0000313" key="3">
    <source>
        <dbReference type="Proteomes" id="UP000799428"/>
    </source>
</evidence>
<accession>A0A6G1JX83</accession>